<dbReference type="STRING" id="1392877.SAMN05216221_1380"/>
<dbReference type="AlphaFoldDB" id="A0A1H1QLD2"/>
<dbReference type="PANTHER" id="PTHR30537">
    <property type="entry name" value="HTH-TYPE TRANSCRIPTIONAL REGULATOR"/>
    <property type="match status" value="1"/>
</dbReference>
<accession>A0A1H1QLD2</accession>
<evidence type="ECO:0000313" key="7">
    <source>
        <dbReference type="Proteomes" id="UP000243359"/>
    </source>
</evidence>
<keyword evidence="3" id="KW-0238">DNA-binding</keyword>
<organism evidence="6 7">
    <name type="scientific">Pseudomonas oryzae</name>
    <dbReference type="NCBI Taxonomy" id="1392877"/>
    <lineage>
        <taxon>Bacteria</taxon>
        <taxon>Pseudomonadati</taxon>
        <taxon>Pseudomonadota</taxon>
        <taxon>Gammaproteobacteria</taxon>
        <taxon>Pseudomonadales</taxon>
        <taxon>Pseudomonadaceae</taxon>
        <taxon>Pseudomonas</taxon>
    </lineage>
</organism>
<dbReference type="InterPro" id="IPR036388">
    <property type="entry name" value="WH-like_DNA-bd_sf"/>
</dbReference>
<dbReference type="GO" id="GO:0043565">
    <property type="term" value="F:sequence-specific DNA binding"/>
    <property type="evidence" value="ECO:0007669"/>
    <property type="project" value="TreeGrafter"/>
</dbReference>
<keyword evidence="4" id="KW-0804">Transcription</keyword>
<dbReference type="Pfam" id="PF03466">
    <property type="entry name" value="LysR_substrate"/>
    <property type="match status" value="1"/>
</dbReference>
<dbReference type="Gene3D" id="1.10.10.10">
    <property type="entry name" value="Winged helix-like DNA-binding domain superfamily/Winged helix DNA-binding domain"/>
    <property type="match status" value="1"/>
</dbReference>
<reference evidence="7" key="1">
    <citation type="submission" date="2016-10" db="EMBL/GenBank/DDBJ databases">
        <authorList>
            <person name="Varghese N."/>
            <person name="Submissions S."/>
        </authorList>
    </citation>
    <scope>NUCLEOTIDE SEQUENCE [LARGE SCALE GENOMIC DNA]</scope>
    <source>
        <strain evidence="7">KCTC 32247</strain>
    </source>
</reference>
<evidence type="ECO:0000259" key="5">
    <source>
        <dbReference type="PROSITE" id="PS50931"/>
    </source>
</evidence>
<name>A0A1H1QLD2_9PSED</name>
<dbReference type="Proteomes" id="UP000243359">
    <property type="component" value="Chromosome I"/>
</dbReference>
<dbReference type="SUPFAM" id="SSF53850">
    <property type="entry name" value="Periplasmic binding protein-like II"/>
    <property type="match status" value="1"/>
</dbReference>
<evidence type="ECO:0000256" key="3">
    <source>
        <dbReference type="ARBA" id="ARBA00023125"/>
    </source>
</evidence>
<dbReference type="SUPFAM" id="SSF46785">
    <property type="entry name" value="Winged helix' DNA-binding domain"/>
    <property type="match status" value="1"/>
</dbReference>
<feature type="domain" description="HTH lysR-type" evidence="5">
    <location>
        <begin position="13"/>
        <end position="63"/>
    </location>
</feature>
<dbReference type="FunFam" id="1.10.10.10:FF:000001">
    <property type="entry name" value="LysR family transcriptional regulator"/>
    <property type="match status" value="1"/>
</dbReference>
<dbReference type="PRINTS" id="PR00039">
    <property type="entry name" value="HTHLYSR"/>
</dbReference>
<proteinExistence type="inferred from homology"/>
<dbReference type="InterPro" id="IPR005119">
    <property type="entry name" value="LysR_subst-bd"/>
</dbReference>
<sequence>MSSRMDHLGALGAFVQAAETRSFTEAGRRLGVSSSAIGKAVARLEERLGVRLFHRSTRAITLTAEGSLFLQRCHRVFAELEVAERELTQAAGKPQGKLRISLPQLGVRLMPHLIAFQQAYPAIELELDFSDRLVNVIEEGFDAVMRIGEVQDSRLVMRALSGFGHRLVAAPSYLAQHGMPSHPLELSTHACLHYRYPTSGKLDPWPLVERGEPLHLDLPQTAVTNAIDPLLAMAEAGQGIACLPDFVVADAIAKGVLLALLAPYVEDRRTLSILWPSSRQPLPKIKAFVNFIAERLATPMA</sequence>
<dbReference type="GO" id="GO:0003700">
    <property type="term" value="F:DNA-binding transcription factor activity"/>
    <property type="evidence" value="ECO:0007669"/>
    <property type="project" value="InterPro"/>
</dbReference>
<dbReference type="Gene3D" id="3.40.190.290">
    <property type="match status" value="1"/>
</dbReference>
<evidence type="ECO:0000313" key="6">
    <source>
        <dbReference type="EMBL" id="SDS24301.1"/>
    </source>
</evidence>
<evidence type="ECO:0000256" key="2">
    <source>
        <dbReference type="ARBA" id="ARBA00023015"/>
    </source>
</evidence>
<dbReference type="InterPro" id="IPR000847">
    <property type="entry name" value="LysR_HTH_N"/>
</dbReference>
<dbReference type="InterPro" id="IPR036390">
    <property type="entry name" value="WH_DNA-bd_sf"/>
</dbReference>
<keyword evidence="2" id="KW-0805">Transcription regulation</keyword>
<dbReference type="CDD" id="cd08476">
    <property type="entry name" value="PBP2_CrgA_like_7"/>
    <property type="match status" value="1"/>
</dbReference>
<protein>
    <submittedName>
        <fullName evidence="6">Transcriptional regulator, LysR family</fullName>
    </submittedName>
</protein>
<dbReference type="GO" id="GO:0006351">
    <property type="term" value="P:DNA-templated transcription"/>
    <property type="evidence" value="ECO:0007669"/>
    <property type="project" value="TreeGrafter"/>
</dbReference>
<evidence type="ECO:0000256" key="4">
    <source>
        <dbReference type="ARBA" id="ARBA00023163"/>
    </source>
</evidence>
<comment type="similarity">
    <text evidence="1">Belongs to the LysR transcriptional regulatory family.</text>
</comment>
<dbReference type="EMBL" id="LT629751">
    <property type="protein sequence ID" value="SDS24301.1"/>
    <property type="molecule type" value="Genomic_DNA"/>
</dbReference>
<gene>
    <name evidence="6" type="ORF">SAMN05216221_1380</name>
</gene>
<dbReference type="PANTHER" id="PTHR30537:SF72">
    <property type="entry name" value="LYSR FAMILY TRANSCRIPTIONAL REGULATOR"/>
    <property type="match status" value="1"/>
</dbReference>
<keyword evidence="7" id="KW-1185">Reference proteome</keyword>
<dbReference type="Pfam" id="PF00126">
    <property type="entry name" value="HTH_1"/>
    <property type="match status" value="1"/>
</dbReference>
<evidence type="ECO:0000256" key="1">
    <source>
        <dbReference type="ARBA" id="ARBA00009437"/>
    </source>
</evidence>
<dbReference type="InterPro" id="IPR058163">
    <property type="entry name" value="LysR-type_TF_proteobact-type"/>
</dbReference>
<dbReference type="PROSITE" id="PS50931">
    <property type="entry name" value="HTH_LYSR"/>
    <property type="match status" value="1"/>
</dbReference>